<keyword evidence="3" id="KW-1185">Reference proteome</keyword>
<feature type="compositionally biased region" description="Basic and acidic residues" evidence="1">
    <location>
        <begin position="36"/>
        <end position="49"/>
    </location>
</feature>
<evidence type="ECO:0000256" key="1">
    <source>
        <dbReference type="SAM" id="MobiDB-lite"/>
    </source>
</evidence>
<feature type="region of interest" description="Disordered" evidence="1">
    <location>
        <begin position="1"/>
        <end position="49"/>
    </location>
</feature>
<dbReference type="Proteomes" id="UP001338137">
    <property type="component" value="Unassembled WGS sequence"/>
</dbReference>
<evidence type="ECO:0000313" key="3">
    <source>
        <dbReference type="Proteomes" id="UP001338137"/>
    </source>
</evidence>
<name>A0ABU6G9J3_9BACL</name>
<sequence>MTKQKAVDKNLQNVAKDFEASPVNSHQAQQVQQQVNDHRHQDALNHEEN</sequence>
<gene>
    <name evidence="2" type="ORF">P4I72_27550</name>
</gene>
<dbReference type="EMBL" id="JARLKY010000081">
    <property type="protein sequence ID" value="MEC0230858.1"/>
    <property type="molecule type" value="Genomic_DNA"/>
</dbReference>
<comment type="caution">
    <text evidence="2">The sequence shown here is derived from an EMBL/GenBank/DDBJ whole genome shotgun (WGS) entry which is preliminary data.</text>
</comment>
<dbReference type="RefSeq" id="WP_173226347.1">
    <property type="nucleotide sequence ID" value="NZ_JABMKZ010000038.1"/>
</dbReference>
<organism evidence="2 3">
    <name type="scientific">Paenibacillus alba</name>
    <dbReference type="NCBI Taxonomy" id="1197127"/>
    <lineage>
        <taxon>Bacteria</taxon>
        <taxon>Bacillati</taxon>
        <taxon>Bacillota</taxon>
        <taxon>Bacilli</taxon>
        <taxon>Bacillales</taxon>
        <taxon>Paenibacillaceae</taxon>
        <taxon>Paenibacillus</taxon>
    </lineage>
</organism>
<protein>
    <recommendedName>
        <fullName evidence="4">Small, acid-soluble spore protein gamma-type</fullName>
    </recommendedName>
</protein>
<accession>A0ABU6G9J3</accession>
<evidence type="ECO:0000313" key="2">
    <source>
        <dbReference type="EMBL" id="MEC0230858.1"/>
    </source>
</evidence>
<reference evidence="2 3" key="1">
    <citation type="submission" date="2023-03" db="EMBL/GenBank/DDBJ databases">
        <title>Bacillus Genome Sequencing.</title>
        <authorList>
            <person name="Dunlap C."/>
        </authorList>
    </citation>
    <scope>NUCLEOTIDE SEQUENCE [LARGE SCALE GENOMIC DNA]</scope>
    <source>
        <strain evidence="2 3">BD-533</strain>
    </source>
</reference>
<proteinExistence type="predicted"/>
<evidence type="ECO:0008006" key="4">
    <source>
        <dbReference type="Google" id="ProtNLM"/>
    </source>
</evidence>